<dbReference type="EMBL" id="JTCM02000120">
    <property type="protein sequence ID" value="NEU76603.1"/>
    <property type="molecule type" value="Genomic_DNA"/>
</dbReference>
<feature type="compositionally biased region" description="Polar residues" evidence="1">
    <location>
        <begin position="50"/>
        <end position="61"/>
    </location>
</feature>
<gene>
    <name evidence="3" type="ORF">PI95_029865</name>
</gene>
<feature type="domain" description="HTH cro/C1-type" evidence="2">
    <location>
        <begin position="19"/>
        <end position="55"/>
    </location>
</feature>
<dbReference type="InterPro" id="IPR001387">
    <property type="entry name" value="Cro/C1-type_HTH"/>
</dbReference>
<dbReference type="CDD" id="cd00093">
    <property type="entry name" value="HTH_XRE"/>
    <property type="match status" value="1"/>
</dbReference>
<feature type="region of interest" description="Disordered" evidence="1">
    <location>
        <begin position="48"/>
        <end position="67"/>
    </location>
</feature>
<dbReference type="AlphaFoldDB" id="A0A846HHS2"/>
<evidence type="ECO:0000313" key="3">
    <source>
        <dbReference type="EMBL" id="NEU76603.1"/>
    </source>
</evidence>
<proteinExistence type="predicted"/>
<organism evidence="3 4">
    <name type="scientific">Hassallia byssoidea VB512170</name>
    <dbReference type="NCBI Taxonomy" id="1304833"/>
    <lineage>
        <taxon>Bacteria</taxon>
        <taxon>Bacillati</taxon>
        <taxon>Cyanobacteriota</taxon>
        <taxon>Cyanophyceae</taxon>
        <taxon>Nostocales</taxon>
        <taxon>Tolypothrichaceae</taxon>
        <taxon>Hassallia</taxon>
    </lineage>
</organism>
<evidence type="ECO:0000259" key="2">
    <source>
        <dbReference type="PROSITE" id="PS50943"/>
    </source>
</evidence>
<dbReference type="Gene3D" id="1.10.260.40">
    <property type="entry name" value="lambda repressor-like DNA-binding domains"/>
    <property type="match status" value="1"/>
</dbReference>
<dbReference type="Pfam" id="PF01381">
    <property type="entry name" value="HTH_3"/>
    <property type="match status" value="1"/>
</dbReference>
<comment type="caution">
    <text evidence="3">The sequence shown here is derived from an EMBL/GenBank/DDBJ whole genome shotgun (WGS) entry which is preliminary data.</text>
</comment>
<evidence type="ECO:0000256" key="1">
    <source>
        <dbReference type="SAM" id="MobiDB-lite"/>
    </source>
</evidence>
<accession>A0A846HHS2</accession>
<name>A0A846HHS2_9CYAN</name>
<dbReference type="SUPFAM" id="SSF47413">
    <property type="entry name" value="lambda repressor-like DNA-binding domains"/>
    <property type="match status" value="1"/>
</dbReference>
<dbReference type="InterPro" id="IPR010982">
    <property type="entry name" value="Lambda_DNA-bd_dom_sf"/>
</dbReference>
<dbReference type="RefSeq" id="WP_039743604.1">
    <property type="nucleotide sequence ID" value="NZ_JTCM02000120.1"/>
</dbReference>
<sequence>MATTLRSSNQSCTDTGIFVRQLRHLLELTQAQFAALFGVATPTIARWENNRSQPSRSSAHATKSHAA</sequence>
<dbReference type="GO" id="GO:0003677">
    <property type="term" value="F:DNA binding"/>
    <property type="evidence" value="ECO:0007669"/>
    <property type="project" value="InterPro"/>
</dbReference>
<dbReference type="Proteomes" id="UP000031549">
    <property type="component" value="Unassembled WGS sequence"/>
</dbReference>
<reference evidence="3 4" key="1">
    <citation type="journal article" date="2015" name="Genome Announc.">
        <title>Draft Genome Sequence of Cyanobacterium Hassallia byssoidea Strain VB512170, Isolated from Monuments in India.</title>
        <authorList>
            <person name="Singh D."/>
            <person name="Chandrababunaidu M.M."/>
            <person name="Panda A."/>
            <person name="Sen D."/>
            <person name="Bhattacharyya S."/>
            <person name="Adhikary S.P."/>
            <person name="Tripathy S."/>
        </authorList>
    </citation>
    <scope>NUCLEOTIDE SEQUENCE [LARGE SCALE GENOMIC DNA]</scope>
    <source>
        <strain evidence="3 4">VB512170</strain>
    </source>
</reference>
<dbReference type="PROSITE" id="PS50943">
    <property type="entry name" value="HTH_CROC1"/>
    <property type="match status" value="1"/>
</dbReference>
<protein>
    <submittedName>
        <fullName evidence="3">Helix-turn-helix transcriptional regulator</fullName>
    </submittedName>
</protein>
<keyword evidence="4" id="KW-1185">Reference proteome</keyword>
<evidence type="ECO:0000313" key="4">
    <source>
        <dbReference type="Proteomes" id="UP000031549"/>
    </source>
</evidence>